<accession>A0A1G9DTB0</accession>
<dbReference type="InterPro" id="IPR036812">
    <property type="entry name" value="NAD(P)_OxRdtase_dom_sf"/>
</dbReference>
<dbReference type="Proteomes" id="UP000199433">
    <property type="component" value="Unassembled WGS sequence"/>
</dbReference>
<evidence type="ECO:0000313" key="2">
    <source>
        <dbReference type="EMBL" id="SDK67089.1"/>
    </source>
</evidence>
<dbReference type="InterPro" id="IPR050523">
    <property type="entry name" value="AKR_Detox_Biosynth"/>
</dbReference>
<dbReference type="CDD" id="cd19092">
    <property type="entry name" value="AKR_BsYcsN_EcYdhF-like"/>
    <property type="match status" value="1"/>
</dbReference>
<dbReference type="PANTHER" id="PTHR43364">
    <property type="entry name" value="NADH-SPECIFIC METHYLGLYOXAL REDUCTASE-RELATED"/>
    <property type="match status" value="1"/>
</dbReference>
<dbReference type="Gene3D" id="3.20.20.100">
    <property type="entry name" value="NADP-dependent oxidoreductase domain"/>
    <property type="match status" value="1"/>
</dbReference>
<dbReference type="PANTHER" id="PTHR43364:SF1">
    <property type="entry name" value="OXIDOREDUCTASE YDHF"/>
    <property type="match status" value="1"/>
</dbReference>
<dbReference type="GO" id="GO:0005829">
    <property type="term" value="C:cytosol"/>
    <property type="evidence" value="ECO:0007669"/>
    <property type="project" value="TreeGrafter"/>
</dbReference>
<proteinExistence type="predicted"/>
<dbReference type="Pfam" id="PF00248">
    <property type="entry name" value="Aldo_ket_red"/>
    <property type="match status" value="1"/>
</dbReference>
<dbReference type="RefSeq" id="WP_091268330.1">
    <property type="nucleotide sequence ID" value="NZ_FNFK01000049.1"/>
</dbReference>
<protein>
    <submittedName>
        <fullName evidence="2">Predicted oxidoreductase</fullName>
    </submittedName>
</protein>
<dbReference type="InterPro" id="IPR020471">
    <property type="entry name" value="AKR"/>
</dbReference>
<dbReference type="SUPFAM" id="SSF51430">
    <property type="entry name" value="NAD(P)-linked oxidoreductase"/>
    <property type="match status" value="1"/>
</dbReference>
<dbReference type="InterPro" id="IPR023210">
    <property type="entry name" value="NADP_OxRdtase_dom"/>
</dbReference>
<organism evidence="2 3">
    <name type="scientific">Alkalibacterium thalassium</name>
    <dbReference type="NCBI Taxonomy" id="426701"/>
    <lineage>
        <taxon>Bacteria</taxon>
        <taxon>Bacillati</taxon>
        <taxon>Bacillota</taxon>
        <taxon>Bacilli</taxon>
        <taxon>Lactobacillales</taxon>
        <taxon>Carnobacteriaceae</taxon>
        <taxon>Alkalibacterium</taxon>
    </lineage>
</organism>
<name>A0A1G9DTB0_9LACT</name>
<feature type="domain" description="NADP-dependent oxidoreductase" evidence="1">
    <location>
        <begin position="16"/>
        <end position="294"/>
    </location>
</feature>
<evidence type="ECO:0000259" key="1">
    <source>
        <dbReference type="Pfam" id="PF00248"/>
    </source>
</evidence>
<keyword evidence="3" id="KW-1185">Reference proteome</keyword>
<dbReference type="STRING" id="426701.SAMN04488098_104910"/>
<evidence type="ECO:0000313" key="3">
    <source>
        <dbReference type="Proteomes" id="UP000199433"/>
    </source>
</evidence>
<dbReference type="GO" id="GO:0016491">
    <property type="term" value="F:oxidoreductase activity"/>
    <property type="evidence" value="ECO:0007669"/>
    <property type="project" value="InterPro"/>
</dbReference>
<dbReference type="AlphaFoldDB" id="A0A1G9DTB0"/>
<dbReference type="OrthoDB" id="9773828at2"/>
<gene>
    <name evidence="2" type="ORF">SAMN04488098_104910</name>
</gene>
<reference evidence="3" key="1">
    <citation type="submission" date="2016-10" db="EMBL/GenBank/DDBJ databases">
        <authorList>
            <person name="Varghese N."/>
            <person name="Submissions S."/>
        </authorList>
    </citation>
    <scope>NUCLEOTIDE SEQUENCE [LARGE SCALE GENOMIC DNA]</scope>
    <source>
        <strain evidence="3">DSM 19181</strain>
    </source>
</reference>
<sequence>MNKIQLGTSDLSVSEVALGCMRMDKLNSKEAAGVINAAFESGVNFYDHADIYGGGESEKRFAQALELTSIKRDDIILQSKAGIRSGYYDFSKEHLINSVEGILNRLDTDYIDVLLLHRPDALVEPEEVAEAFDTLHSSGKVRQFGVSNHSPYQIELLKRHVKQDLIANQLQLSVMHTGMIDAGVQVNTKQKGSIDHDRAILDYCRLNDITVQPWSPVHGPDGVFLNHPDYGEVNETLKLLADKYETDHEALAIAWLLRHPAKMQIILGTMNEKRIRNYSSASEISLSREDWYTVYKASGNPLP</sequence>
<dbReference type="PRINTS" id="PR00069">
    <property type="entry name" value="ALDKETRDTASE"/>
</dbReference>
<dbReference type="EMBL" id="FNFK01000049">
    <property type="protein sequence ID" value="SDK67089.1"/>
    <property type="molecule type" value="Genomic_DNA"/>
</dbReference>